<dbReference type="Gene3D" id="1.10.443.10">
    <property type="entry name" value="Intergrase catalytic core"/>
    <property type="match status" value="1"/>
</dbReference>
<keyword evidence="9" id="KW-1185">Reference proteome</keyword>
<keyword evidence="2" id="KW-0229">DNA integration</keyword>
<dbReference type="InterPro" id="IPR050808">
    <property type="entry name" value="Phage_Integrase"/>
</dbReference>
<dbReference type="SUPFAM" id="SSF56349">
    <property type="entry name" value="DNA breaking-rejoining enzymes"/>
    <property type="match status" value="1"/>
</dbReference>
<dbReference type="GO" id="GO:0015074">
    <property type="term" value="P:DNA integration"/>
    <property type="evidence" value="ECO:0007669"/>
    <property type="project" value="UniProtKB-KW"/>
</dbReference>
<dbReference type="CDD" id="cd00801">
    <property type="entry name" value="INT_P4_C"/>
    <property type="match status" value="1"/>
</dbReference>
<evidence type="ECO:0000256" key="2">
    <source>
        <dbReference type="ARBA" id="ARBA00022908"/>
    </source>
</evidence>
<keyword evidence="3 5" id="KW-0238">DNA-binding</keyword>
<dbReference type="Pfam" id="PF13356">
    <property type="entry name" value="Arm-DNA-bind_3"/>
    <property type="match status" value="1"/>
</dbReference>
<dbReference type="GO" id="GO:0006310">
    <property type="term" value="P:DNA recombination"/>
    <property type="evidence" value="ECO:0007669"/>
    <property type="project" value="UniProtKB-KW"/>
</dbReference>
<evidence type="ECO:0000256" key="1">
    <source>
        <dbReference type="ARBA" id="ARBA00008857"/>
    </source>
</evidence>
<dbReference type="InterPro" id="IPR010998">
    <property type="entry name" value="Integrase_recombinase_N"/>
</dbReference>
<evidence type="ECO:0000256" key="5">
    <source>
        <dbReference type="PROSITE-ProRule" id="PRU01248"/>
    </source>
</evidence>
<feature type="domain" description="Core-binding (CB)" evidence="7">
    <location>
        <begin position="98"/>
        <end position="179"/>
    </location>
</feature>
<accession>A0A7J0BLS5</accession>
<dbReference type="PROSITE" id="PS51900">
    <property type="entry name" value="CB"/>
    <property type="match status" value="1"/>
</dbReference>
<dbReference type="InterPro" id="IPR025166">
    <property type="entry name" value="Integrase_DNA_bind_dom"/>
</dbReference>
<name>A0A7J0BLS5_9BACT</name>
<dbReference type="InterPro" id="IPR013762">
    <property type="entry name" value="Integrase-like_cat_sf"/>
</dbReference>
<gene>
    <name evidence="8" type="ORF">DSM101010T_23790</name>
</gene>
<comment type="similarity">
    <text evidence="1">Belongs to the 'phage' integrase family.</text>
</comment>
<dbReference type="PANTHER" id="PTHR30629">
    <property type="entry name" value="PROPHAGE INTEGRASE"/>
    <property type="match status" value="1"/>
</dbReference>
<evidence type="ECO:0000256" key="3">
    <source>
        <dbReference type="ARBA" id="ARBA00023125"/>
    </source>
</evidence>
<dbReference type="EMBL" id="BLVO01000013">
    <property type="protein sequence ID" value="GFM34014.1"/>
    <property type="molecule type" value="Genomic_DNA"/>
</dbReference>
<reference evidence="8 9" key="1">
    <citation type="submission" date="2020-05" db="EMBL/GenBank/DDBJ databases">
        <title>Draft genome sequence of Desulfovibrio sp. strain HN2T.</title>
        <authorList>
            <person name="Ueno A."/>
            <person name="Tamazawa S."/>
            <person name="Tamamura S."/>
            <person name="Murakami T."/>
            <person name="Kiyama T."/>
            <person name="Inomata H."/>
            <person name="Amano Y."/>
            <person name="Miyakawa K."/>
            <person name="Tamaki H."/>
            <person name="Naganuma T."/>
            <person name="Kaneko K."/>
        </authorList>
    </citation>
    <scope>NUCLEOTIDE SEQUENCE [LARGE SCALE GENOMIC DNA]</scope>
    <source>
        <strain evidence="8 9">HN2</strain>
    </source>
</reference>
<dbReference type="Pfam" id="PF00589">
    <property type="entry name" value="Phage_integrase"/>
    <property type="match status" value="1"/>
</dbReference>
<keyword evidence="4" id="KW-0233">DNA recombination</keyword>
<organism evidence="8 9">
    <name type="scientific">Desulfovibrio subterraneus</name>
    <dbReference type="NCBI Taxonomy" id="2718620"/>
    <lineage>
        <taxon>Bacteria</taxon>
        <taxon>Pseudomonadati</taxon>
        <taxon>Thermodesulfobacteriota</taxon>
        <taxon>Desulfovibrionia</taxon>
        <taxon>Desulfovibrionales</taxon>
        <taxon>Desulfovibrionaceae</taxon>
        <taxon>Desulfovibrio</taxon>
    </lineage>
</organism>
<dbReference type="InterPro" id="IPR044068">
    <property type="entry name" value="CB"/>
</dbReference>
<dbReference type="PROSITE" id="PS51898">
    <property type="entry name" value="TYR_RECOMBINASE"/>
    <property type="match status" value="1"/>
</dbReference>
<protein>
    <submittedName>
        <fullName evidence="8">Integrase</fullName>
    </submittedName>
</protein>
<dbReference type="RefSeq" id="WP_174405645.1">
    <property type="nucleotide sequence ID" value="NZ_BLVO01000013.1"/>
</dbReference>
<dbReference type="Proteomes" id="UP000503840">
    <property type="component" value="Unassembled WGS sequence"/>
</dbReference>
<evidence type="ECO:0000313" key="9">
    <source>
        <dbReference type="Proteomes" id="UP000503840"/>
    </source>
</evidence>
<evidence type="ECO:0000256" key="4">
    <source>
        <dbReference type="ARBA" id="ARBA00023172"/>
    </source>
</evidence>
<feature type="domain" description="Tyr recombinase" evidence="6">
    <location>
        <begin position="203"/>
        <end position="381"/>
    </location>
</feature>
<dbReference type="InterPro" id="IPR053876">
    <property type="entry name" value="Phage_int_M"/>
</dbReference>
<dbReference type="Pfam" id="PF22022">
    <property type="entry name" value="Phage_int_M"/>
    <property type="match status" value="1"/>
</dbReference>
<dbReference type="GO" id="GO:0003677">
    <property type="term" value="F:DNA binding"/>
    <property type="evidence" value="ECO:0007669"/>
    <property type="project" value="UniProtKB-UniRule"/>
</dbReference>
<dbReference type="InterPro" id="IPR038488">
    <property type="entry name" value="Integrase_DNA-bd_sf"/>
</dbReference>
<comment type="caution">
    <text evidence="8">The sequence shown here is derived from an EMBL/GenBank/DDBJ whole genome shotgun (WGS) entry which is preliminary data.</text>
</comment>
<dbReference type="AlphaFoldDB" id="A0A7J0BLS5"/>
<dbReference type="InterPro" id="IPR011010">
    <property type="entry name" value="DNA_brk_join_enz"/>
</dbReference>
<dbReference type="InterPro" id="IPR002104">
    <property type="entry name" value="Integrase_catalytic"/>
</dbReference>
<sequence length="397" mass="45018">MKLTDTQIKKIKPQDTAKRYFDGGGLYLEVRPNGSRYWRYKYRFQGKEKLLAIGVYPDISLKDARTARANASALLDKGLDPSTEKNNGRRITAQPEAQTFEQIAREWMDLQKDGWAQSHYRTVVQRLEGNVFPFIGQRPVSEIQPIEVLDTIKLMEARGVRESAHKTMSICSMIFRYAVASCIIASDPTRDLRGALAPVVRSQFAAITTRTGAGQLMRAIHGFEGFTLTRLMLLLHAYTFCRPGEIRGAEWSEIDMDAALWTIPAERMKGKREHLVPLSRQALEVLKAAHPISGHGRFIFPSIRSAAYPMSNNTANAAIRRMGYGKDEMTAHGFRAMASTILNEEGYDPDVIERQLAHIETNKVRAAYHRAQYLEERRMMMQEWANLLDSLAPRIAL</sequence>
<dbReference type="PANTHER" id="PTHR30629:SF2">
    <property type="entry name" value="PROPHAGE INTEGRASE INTS-RELATED"/>
    <property type="match status" value="1"/>
</dbReference>
<evidence type="ECO:0000259" key="7">
    <source>
        <dbReference type="PROSITE" id="PS51900"/>
    </source>
</evidence>
<proteinExistence type="inferred from homology"/>
<evidence type="ECO:0000259" key="6">
    <source>
        <dbReference type="PROSITE" id="PS51898"/>
    </source>
</evidence>
<evidence type="ECO:0000313" key="8">
    <source>
        <dbReference type="EMBL" id="GFM34014.1"/>
    </source>
</evidence>
<dbReference type="Gene3D" id="1.10.150.130">
    <property type="match status" value="1"/>
</dbReference>
<dbReference type="Gene3D" id="3.30.160.390">
    <property type="entry name" value="Integrase, DNA-binding domain"/>
    <property type="match status" value="1"/>
</dbReference>